<proteinExistence type="predicted"/>
<gene>
    <name evidence="1" type="ORF">SVUK_LOCUS137</name>
</gene>
<dbReference type="OrthoDB" id="448954at2759"/>
<name>A0A3P7IEI8_STRVU</name>
<evidence type="ECO:0000313" key="2">
    <source>
        <dbReference type="Proteomes" id="UP000270094"/>
    </source>
</evidence>
<dbReference type="EMBL" id="UYYB01000192">
    <property type="protein sequence ID" value="VDM65139.1"/>
    <property type="molecule type" value="Genomic_DNA"/>
</dbReference>
<organism evidence="1 2">
    <name type="scientific">Strongylus vulgaris</name>
    <name type="common">Blood worm</name>
    <dbReference type="NCBI Taxonomy" id="40348"/>
    <lineage>
        <taxon>Eukaryota</taxon>
        <taxon>Metazoa</taxon>
        <taxon>Ecdysozoa</taxon>
        <taxon>Nematoda</taxon>
        <taxon>Chromadorea</taxon>
        <taxon>Rhabditida</taxon>
        <taxon>Rhabditina</taxon>
        <taxon>Rhabditomorpha</taxon>
        <taxon>Strongyloidea</taxon>
        <taxon>Strongylidae</taxon>
        <taxon>Strongylus</taxon>
    </lineage>
</organism>
<sequence>MEERDSLSDDIRKNIESDMVKMLDRLCVAYKLAQIRYDLEQPFHKLSFFGIGLGKKSKVSFEEYYESVQRSRSEEDKKKNYARLLSIMRTYFNQYSRQIFNEQWYTMAELLLYKKREHDALLYTKHRSDFFKDFFFDGKIIMNNADVKEVMALLNTAGFKVDDVKVQVISTSDLHGIGQPKLNADEMRFLQELVKRQIDDIREISRINEREQAYATVVDQ</sequence>
<accession>A0A3P7IEI8</accession>
<protein>
    <submittedName>
        <fullName evidence="1">Uncharacterized protein</fullName>
    </submittedName>
</protein>
<evidence type="ECO:0000313" key="1">
    <source>
        <dbReference type="EMBL" id="VDM65139.1"/>
    </source>
</evidence>
<dbReference type="Proteomes" id="UP000270094">
    <property type="component" value="Unassembled WGS sequence"/>
</dbReference>
<dbReference type="AlphaFoldDB" id="A0A3P7IEI8"/>
<reference evidence="1 2" key="1">
    <citation type="submission" date="2018-11" db="EMBL/GenBank/DDBJ databases">
        <authorList>
            <consortium name="Pathogen Informatics"/>
        </authorList>
    </citation>
    <scope>NUCLEOTIDE SEQUENCE [LARGE SCALE GENOMIC DNA]</scope>
</reference>
<keyword evidence="2" id="KW-1185">Reference proteome</keyword>